<evidence type="ECO:0000256" key="1">
    <source>
        <dbReference type="ARBA" id="ARBA00008791"/>
    </source>
</evidence>
<evidence type="ECO:0000259" key="2">
    <source>
        <dbReference type="Pfam" id="PF00582"/>
    </source>
</evidence>
<dbReference type="PRINTS" id="PR01438">
    <property type="entry name" value="UNVRSLSTRESS"/>
</dbReference>
<sequence length="291" mass="32175">MSSILIPVDFSYPCHNAFRFGLQLAQALKLEVVLAHYSLGSLNPGQPLVFTGDGSLRDSSLERLRDFAKSSGAEEADDAPGLEFPAGVTVHYETEYVFSVSASIIARASKPDIALVVMATRSSKKLLDKWLGSTSTTVSEACQRPVYLIPADVKYRPFQKIVVANNDTSAETYPLGQIEGLATTFQAEIHFVHVEWPDQFAPLRFVPWRLMEKLHREAPADGRYPYEVVTVENQDVTAGLLEYAATVDADLVVIVNRLRNRWRSLLAATLTQNLALRAERAVLVLHTEEGG</sequence>
<dbReference type="Pfam" id="PF00582">
    <property type="entry name" value="Usp"/>
    <property type="match status" value="2"/>
</dbReference>
<dbReference type="Proteomes" id="UP000650081">
    <property type="component" value="Unassembled WGS sequence"/>
</dbReference>
<dbReference type="PANTHER" id="PTHR46268:SF6">
    <property type="entry name" value="UNIVERSAL STRESS PROTEIN UP12"/>
    <property type="match status" value="1"/>
</dbReference>
<comment type="caution">
    <text evidence="3">The sequence shown here is derived from an EMBL/GenBank/DDBJ whole genome shotgun (WGS) entry which is preliminary data.</text>
</comment>
<dbReference type="EMBL" id="JACSIT010000136">
    <property type="protein sequence ID" value="MBC6995423.1"/>
    <property type="molecule type" value="Genomic_DNA"/>
</dbReference>
<feature type="domain" description="UspA" evidence="2">
    <location>
        <begin position="158"/>
        <end position="286"/>
    </location>
</feature>
<dbReference type="Gene3D" id="3.40.50.12370">
    <property type="match status" value="1"/>
</dbReference>
<feature type="domain" description="UspA" evidence="2">
    <location>
        <begin position="3"/>
        <end position="150"/>
    </location>
</feature>
<name>A0A923PJS4_9BACT</name>
<dbReference type="RefSeq" id="WP_187467461.1">
    <property type="nucleotide sequence ID" value="NZ_JACSIT010000136.1"/>
</dbReference>
<comment type="similarity">
    <text evidence="1">Belongs to the universal stress protein A family.</text>
</comment>
<organism evidence="3 4">
    <name type="scientific">Neolewinella lacunae</name>
    <dbReference type="NCBI Taxonomy" id="1517758"/>
    <lineage>
        <taxon>Bacteria</taxon>
        <taxon>Pseudomonadati</taxon>
        <taxon>Bacteroidota</taxon>
        <taxon>Saprospiria</taxon>
        <taxon>Saprospirales</taxon>
        <taxon>Lewinellaceae</taxon>
        <taxon>Neolewinella</taxon>
    </lineage>
</organism>
<dbReference type="PANTHER" id="PTHR46268">
    <property type="entry name" value="STRESS RESPONSE PROTEIN NHAX"/>
    <property type="match status" value="1"/>
</dbReference>
<dbReference type="AlphaFoldDB" id="A0A923PJS4"/>
<dbReference type="InterPro" id="IPR006016">
    <property type="entry name" value="UspA"/>
</dbReference>
<evidence type="ECO:0000313" key="4">
    <source>
        <dbReference type="Proteomes" id="UP000650081"/>
    </source>
</evidence>
<dbReference type="CDD" id="cd00293">
    <property type="entry name" value="USP-like"/>
    <property type="match status" value="1"/>
</dbReference>
<keyword evidence="4" id="KW-1185">Reference proteome</keyword>
<protein>
    <submittedName>
        <fullName evidence="3">Universal stress protein</fullName>
    </submittedName>
</protein>
<evidence type="ECO:0000313" key="3">
    <source>
        <dbReference type="EMBL" id="MBC6995423.1"/>
    </source>
</evidence>
<gene>
    <name evidence="3" type="ORF">H9S92_14710</name>
</gene>
<dbReference type="SUPFAM" id="SSF52402">
    <property type="entry name" value="Adenine nucleotide alpha hydrolases-like"/>
    <property type="match status" value="2"/>
</dbReference>
<reference evidence="3" key="1">
    <citation type="submission" date="2020-08" db="EMBL/GenBank/DDBJ databases">
        <title>Lewinella bacteria from marine environments.</title>
        <authorList>
            <person name="Zhong Y."/>
        </authorList>
    </citation>
    <scope>NUCLEOTIDE SEQUENCE</scope>
    <source>
        <strain evidence="3">KCTC 42187</strain>
    </source>
</reference>
<proteinExistence type="inferred from homology"/>
<accession>A0A923PJS4</accession>
<dbReference type="InterPro" id="IPR006015">
    <property type="entry name" value="Universal_stress_UspA"/>
</dbReference>